<keyword evidence="7 9" id="KW-0333">Golgi apparatus</keyword>
<dbReference type="InterPro" id="IPR008428">
    <property type="entry name" value="Chond_GalNAc"/>
</dbReference>
<dbReference type="PANTHER" id="PTHR12369">
    <property type="entry name" value="CHONDROITIN SYNTHASE"/>
    <property type="match status" value="1"/>
</dbReference>
<evidence type="ECO:0000256" key="9">
    <source>
        <dbReference type="RuleBase" id="RU364016"/>
    </source>
</evidence>
<keyword evidence="10" id="KW-0175">Coiled coil</keyword>
<reference evidence="11 12" key="1">
    <citation type="submission" date="2021-04" db="EMBL/GenBank/DDBJ databases">
        <authorList>
            <person name="Bliznina A."/>
        </authorList>
    </citation>
    <scope>NUCLEOTIDE SEQUENCE [LARGE SCALE GENOMIC DNA]</scope>
</reference>
<proteinExistence type="inferred from homology"/>
<evidence type="ECO:0000256" key="7">
    <source>
        <dbReference type="ARBA" id="ARBA00023034"/>
    </source>
</evidence>
<keyword evidence="12" id="KW-1185">Reference proteome</keyword>
<feature type="coiled-coil region" evidence="10">
    <location>
        <begin position="544"/>
        <end position="571"/>
    </location>
</feature>
<evidence type="ECO:0000256" key="2">
    <source>
        <dbReference type="ARBA" id="ARBA00009239"/>
    </source>
</evidence>
<keyword evidence="8 9" id="KW-0472">Membrane</keyword>
<evidence type="ECO:0000256" key="10">
    <source>
        <dbReference type="SAM" id="Coils"/>
    </source>
</evidence>
<evidence type="ECO:0000256" key="5">
    <source>
        <dbReference type="ARBA" id="ARBA00022968"/>
    </source>
</evidence>
<dbReference type="Gene3D" id="3.90.550.10">
    <property type="entry name" value="Spore Coat Polysaccharide Biosynthesis Protein SpsA, Chain A"/>
    <property type="match status" value="1"/>
</dbReference>
<accession>A0ABN7T9E7</accession>
<dbReference type="Gene3D" id="3.90.550.50">
    <property type="match status" value="1"/>
</dbReference>
<dbReference type="InterPro" id="IPR051227">
    <property type="entry name" value="CS_glycosyltransferase"/>
</dbReference>
<feature type="transmembrane region" description="Helical" evidence="9">
    <location>
        <begin position="34"/>
        <end position="56"/>
    </location>
</feature>
<comment type="similarity">
    <text evidence="2 9">Belongs to the chondroitin N-acetylgalactosaminyltransferase family.</text>
</comment>
<comment type="subcellular location">
    <subcellularLocation>
        <location evidence="1 9">Golgi apparatus</location>
        <location evidence="1 9">Golgi stack membrane</location>
        <topology evidence="1 9">Single-pass type II membrane protein</topology>
    </subcellularLocation>
</comment>
<dbReference type="EC" id="2.4.1.-" evidence="9"/>
<evidence type="ECO:0000256" key="6">
    <source>
        <dbReference type="ARBA" id="ARBA00022989"/>
    </source>
</evidence>
<evidence type="ECO:0000256" key="3">
    <source>
        <dbReference type="ARBA" id="ARBA00022679"/>
    </source>
</evidence>
<gene>
    <name evidence="11" type="ORF">OKIOD_LOCUS15271</name>
</gene>
<dbReference type="SUPFAM" id="SSF53448">
    <property type="entry name" value="Nucleotide-diphospho-sugar transferases"/>
    <property type="match status" value="2"/>
</dbReference>
<evidence type="ECO:0000313" key="11">
    <source>
        <dbReference type="EMBL" id="CAG5112276.1"/>
    </source>
</evidence>
<keyword evidence="5 9" id="KW-0735">Signal-anchor</keyword>
<keyword evidence="6 9" id="KW-1133">Transmembrane helix</keyword>
<evidence type="ECO:0000313" key="12">
    <source>
        <dbReference type="Proteomes" id="UP001158576"/>
    </source>
</evidence>
<dbReference type="InterPro" id="IPR029044">
    <property type="entry name" value="Nucleotide-diphossugar_trans"/>
</dbReference>
<name>A0ABN7T9E7_OIKDI</name>
<keyword evidence="4 9" id="KW-0812">Transmembrane</keyword>
<dbReference type="PANTHER" id="PTHR12369:SF11">
    <property type="entry name" value="HEXOSYLTRANSFERASE"/>
    <property type="match status" value="1"/>
</dbReference>
<sequence>MEQGKEEKREKRTSSNASSKVVSGMLTTRYFYRWLFPVIVGVVVGYTLGFLGQTLLPRPCIYKQSAGSIHHRRILKKHAAQNKTIEIYKWPEDYAENRYVQKSRTSSGFLYVAMMSAGKYLDNRALAAVQTWAEAVRVKNPSAKIKRKSFSMMRYLAEHHLEEYDWFMRLDDDAYISWPILEKLLRRLDPSDKLYIGSPGFGKDDGDYVEEEMTYCMGGPGIVMSRELLRNLSPHLPSCLKRLYTEHEDLELGRCIQERLQISCIKAYEANRLFKQNYGYNKQTEEERLRYFSDLAAGSIATYHPNKEPQYQFEIHRAFKIASISDLIAKTTQVEMERALMTDLLNEKEQSQSAVGIPNGLNRTDIWDQFSSGKFFSFRTSTHKLQPYWVDVISSAARESAKSIYKRLGLGGKITRIQVPEMYHRLTETSSELVGTIIVRHNHLENGKQIQQTVSNSVRVRRSFLNRPFYYEPVLLSKSRIQKCITQNEKEKNPALCKNVIDEITVNIIVPLTGRSDALHRFMKTYSSLVKHHHELLNLIIVDFPASNAEFEALKDELKNYQEKISNTEIKLLREHGEFSRGKGLQTGAQACEHDDLLFFCDIDMVFNTETLRHIRQFTVQGEVAFYPTVFSKYDPASTLKKGNFHISEREGFWREYGFGMVSLYQADFLESGGFDQSLHGWGLEDVHLVTNFVAKGKDIMRANAASLVHPWHPKFCAEDLSQTQRDSCFRTRASHIASQPILYQKWLKKKN</sequence>
<organism evidence="11 12">
    <name type="scientific">Oikopleura dioica</name>
    <name type="common">Tunicate</name>
    <dbReference type="NCBI Taxonomy" id="34765"/>
    <lineage>
        <taxon>Eukaryota</taxon>
        <taxon>Metazoa</taxon>
        <taxon>Chordata</taxon>
        <taxon>Tunicata</taxon>
        <taxon>Appendicularia</taxon>
        <taxon>Copelata</taxon>
        <taxon>Oikopleuridae</taxon>
        <taxon>Oikopleura</taxon>
    </lineage>
</organism>
<dbReference type="Pfam" id="PF05679">
    <property type="entry name" value="CHGN"/>
    <property type="match status" value="1"/>
</dbReference>
<evidence type="ECO:0000256" key="1">
    <source>
        <dbReference type="ARBA" id="ARBA00004447"/>
    </source>
</evidence>
<dbReference type="Proteomes" id="UP001158576">
    <property type="component" value="Chromosome 2"/>
</dbReference>
<evidence type="ECO:0000256" key="4">
    <source>
        <dbReference type="ARBA" id="ARBA00022692"/>
    </source>
</evidence>
<protein>
    <recommendedName>
        <fullName evidence="9">Hexosyltransferase</fullName>
        <ecNumber evidence="9">2.4.1.-</ecNumber>
    </recommendedName>
</protein>
<evidence type="ECO:0000256" key="8">
    <source>
        <dbReference type="ARBA" id="ARBA00023136"/>
    </source>
</evidence>
<dbReference type="EMBL" id="OU015567">
    <property type="protein sequence ID" value="CAG5112276.1"/>
    <property type="molecule type" value="Genomic_DNA"/>
</dbReference>
<keyword evidence="3 9" id="KW-0808">Transferase</keyword>